<evidence type="ECO:0000256" key="2">
    <source>
        <dbReference type="ARBA" id="ARBA00004141"/>
    </source>
</evidence>
<evidence type="ECO:0000259" key="13">
    <source>
        <dbReference type="Pfam" id="PF12483"/>
    </source>
</evidence>
<evidence type="ECO:0000256" key="6">
    <source>
        <dbReference type="ARBA" id="ARBA00022723"/>
    </source>
</evidence>
<evidence type="ECO:0000256" key="9">
    <source>
        <dbReference type="ARBA" id="ARBA00022833"/>
    </source>
</evidence>
<comment type="subcellular location">
    <subcellularLocation>
        <location evidence="2">Membrane</location>
        <topology evidence="2">Multi-pass membrane protein</topology>
    </subcellularLocation>
</comment>
<comment type="catalytic activity">
    <reaction evidence="1">
        <text>S-ubiquitinyl-[E2 ubiquitin-conjugating enzyme]-L-cysteine + [acceptor protein]-L-lysine = [E2 ubiquitin-conjugating enzyme]-L-cysteine + N(6)-ubiquitinyl-[acceptor protein]-L-lysine.</text>
        <dbReference type="EC" id="2.3.2.27"/>
    </reaction>
</comment>
<dbReference type="InterPro" id="IPR022170">
    <property type="entry name" value="MUL1-like"/>
</dbReference>
<sequence length="248" mass="25858">MLLIVGVVVLIAGVVAIGIGVYQKIRAGRVADAPLVRTGDAAQRGAQVAAPNGAISVQGSVYCQQPLYSPVTRQACLHYSVSTQVRWKDGDQDRSESLPNIEQTASFAIDDGSGAVWIDATRGGDFDTQIYSEIKEPGTFGSSLVFGDHRVSTGSYPSGARVEVSEHVLPLVPQLYACGAAAPQAIASPSWRSLILSTKSRDELLSSATQMAKVCLVAGIVGVAVGAGLGIAGAFRDGLVMRAMRKPS</sequence>
<gene>
    <name evidence="14" type="ORF">LZC95_19925</name>
</gene>
<evidence type="ECO:0000313" key="14">
    <source>
        <dbReference type="EMBL" id="WXA99078.1"/>
    </source>
</evidence>
<reference evidence="14 15" key="1">
    <citation type="submission" date="2021-12" db="EMBL/GenBank/DDBJ databases">
        <title>Discovery of the Pendulisporaceae a myxobacterial family with distinct sporulation behavior and unique specialized metabolism.</title>
        <authorList>
            <person name="Garcia R."/>
            <person name="Popoff A."/>
            <person name="Bader C.D."/>
            <person name="Loehr J."/>
            <person name="Walesch S."/>
            <person name="Walt C."/>
            <person name="Boldt J."/>
            <person name="Bunk B."/>
            <person name="Haeckl F.J.F.P.J."/>
            <person name="Gunesch A.P."/>
            <person name="Birkelbach J."/>
            <person name="Nuebel U."/>
            <person name="Pietschmann T."/>
            <person name="Bach T."/>
            <person name="Mueller R."/>
        </authorList>
    </citation>
    <scope>NUCLEOTIDE SEQUENCE [LARGE SCALE GENOMIC DNA]</scope>
    <source>
        <strain evidence="14 15">MSr12523</strain>
    </source>
</reference>
<evidence type="ECO:0000256" key="5">
    <source>
        <dbReference type="ARBA" id="ARBA00022692"/>
    </source>
</evidence>
<dbReference type="Pfam" id="PF12483">
    <property type="entry name" value="GIDE"/>
    <property type="match status" value="1"/>
</dbReference>
<evidence type="ECO:0000313" key="15">
    <source>
        <dbReference type="Proteomes" id="UP001379533"/>
    </source>
</evidence>
<dbReference type="EC" id="2.3.2.27" evidence="3"/>
<evidence type="ECO:0000256" key="1">
    <source>
        <dbReference type="ARBA" id="ARBA00000900"/>
    </source>
</evidence>
<accession>A0ABZ2KK93</accession>
<protein>
    <recommendedName>
        <fullName evidence="3">RING-type E3 ubiquitin transferase</fullName>
        <ecNumber evidence="3">2.3.2.27</ecNumber>
    </recommendedName>
</protein>
<name>A0ABZ2KK93_9BACT</name>
<dbReference type="RefSeq" id="WP_394849708.1">
    <property type="nucleotide sequence ID" value="NZ_CP089982.1"/>
</dbReference>
<keyword evidence="15" id="KW-1185">Reference proteome</keyword>
<keyword evidence="8" id="KW-0833">Ubl conjugation pathway</keyword>
<feature type="domain" description="E3 Ubiquitin ligase MUL1-like" evidence="13">
    <location>
        <begin position="90"/>
        <end position="230"/>
    </location>
</feature>
<keyword evidence="11 12" id="KW-0472">Membrane</keyword>
<feature type="transmembrane region" description="Helical" evidence="12">
    <location>
        <begin position="216"/>
        <end position="235"/>
    </location>
</feature>
<organism evidence="14 15">
    <name type="scientific">Pendulispora brunnea</name>
    <dbReference type="NCBI Taxonomy" id="2905690"/>
    <lineage>
        <taxon>Bacteria</taxon>
        <taxon>Pseudomonadati</taxon>
        <taxon>Myxococcota</taxon>
        <taxon>Myxococcia</taxon>
        <taxon>Myxococcales</taxon>
        <taxon>Sorangiineae</taxon>
        <taxon>Pendulisporaceae</taxon>
        <taxon>Pendulispora</taxon>
    </lineage>
</organism>
<evidence type="ECO:0000256" key="8">
    <source>
        <dbReference type="ARBA" id="ARBA00022786"/>
    </source>
</evidence>
<keyword evidence="10 12" id="KW-1133">Transmembrane helix</keyword>
<evidence type="ECO:0000256" key="3">
    <source>
        <dbReference type="ARBA" id="ARBA00012483"/>
    </source>
</evidence>
<keyword evidence="7" id="KW-0863">Zinc-finger</keyword>
<evidence type="ECO:0000256" key="12">
    <source>
        <dbReference type="SAM" id="Phobius"/>
    </source>
</evidence>
<keyword evidence="4" id="KW-0808">Transferase</keyword>
<evidence type="ECO:0000256" key="4">
    <source>
        <dbReference type="ARBA" id="ARBA00022679"/>
    </source>
</evidence>
<dbReference type="EMBL" id="CP089982">
    <property type="protein sequence ID" value="WXA99078.1"/>
    <property type="molecule type" value="Genomic_DNA"/>
</dbReference>
<proteinExistence type="predicted"/>
<keyword evidence="5 12" id="KW-0812">Transmembrane</keyword>
<dbReference type="Proteomes" id="UP001379533">
    <property type="component" value="Chromosome"/>
</dbReference>
<evidence type="ECO:0000256" key="10">
    <source>
        <dbReference type="ARBA" id="ARBA00022989"/>
    </source>
</evidence>
<keyword evidence="6" id="KW-0479">Metal-binding</keyword>
<keyword evidence="9" id="KW-0862">Zinc</keyword>
<evidence type="ECO:0000256" key="11">
    <source>
        <dbReference type="ARBA" id="ARBA00023136"/>
    </source>
</evidence>
<evidence type="ECO:0000256" key="7">
    <source>
        <dbReference type="ARBA" id="ARBA00022771"/>
    </source>
</evidence>